<dbReference type="EC" id="1.3.99.41" evidence="8"/>
<organism evidence="15 16">
    <name type="scientific">Acinetobacter vivianii</name>
    <dbReference type="NCBI Taxonomy" id="1776742"/>
    <lineage>
        <taxon>Bacteria</taxon>
        <taxon>Pseudomonadati</taxon>
        <taxon>Pseudomonadota</taxon>
        <taxon>Gammaproteobacteria</taxon>
        <taxon>Moraxellales</taxon>
        <taxon>Moraxellaceae</taxon>
        <taxon>Acinetobacter</taxon>
    </lineage>
</organism>
<dbReference type="InterPro" id="IPR046373">
    <property type="entry name" value="Acyl-CoA_Oxase/DH_mid-dom_sf"/>
</dbReference>
<gene>
    <name evidence="15" type="ORF">F892_02376</name>
</gene>
<evidence type="ECO:0000256" key="6">
    <source>
        <dbReference type="ARBA" id="ARBA00051388"/>
    </source>
</evidence>
<comment type="catalytic activity">
    <reaction evidence="6">
        <text>3-(methylsulfanyl)propanoyl-CoA + oxidized [electron-transfer flavoprotein] + H(+) = 3-(methylsulfanyl)acryloyl-CoA + reduced [electron-transfer flavoprotein]</text>
        <dbReference type="Rhea" id="RHEA:52612"/>
        <dbReference type="Rhea" id="RHEA-COMP:10685"/>
        <dbReference type="Rhea" id="RHEA-COMP:10686"/>
        <dbReference type="ChEBI" id="CHEBI:15378"/>
        <dbReference type="ChEBI" id="CHEBI:57692"/>
        <dbReference type="ChEBI" id="CHEBI:58307"/>
        <dbReference type="ChEBI" id="CHEBI:82815"/>
        <dbReference type="ChEBI" id="CHEBI:84994"/>
        <dbReference type="EC" id="1.3.99.41"/>
    </reaction>
    <physiologicalReaction direction="left-to-right" evidence="6">
        <dbReference type="Rhea" id="RHEA:52613"/>
    </physiologicalReaction>
</comment>
<dbReference type="GO" id="GO:0016627">
    <property type="term" value="F:oxidoreductase activity, acting on the CH-CH group of donors"/>
    <property type="evidence" value="ECO:0007669"/>
    <property type="project" value="InterPro"/>
</dbReference>
<dbReference type="InterPro" id="IPR013786">
    <property type="entry name" value="AcylCoA_DH/ox_N"/>
</dbReference>
<dbReference type="InterPro" id="IPR009100">
    <property type="entry name" value="AcylCoA_DH/oxidase_NM_dom_sf"/>
</dbReference>
<dbReference type="HOGENOM" id="CLU_018204_12_2_6"/>
<evidence type="ECO:0000256" key="9">
    <source>
        <dbReference type="ARBA" id="ARBA00069043"/>
    </source>
</evidence>
<dbReference type="InterPro" id="IPR052166">
    <property type="entry name" value="Diverse_Acyl-CoA_DH"/>
</dbReference>
<comment type="similarity">
    <text evidence="2 10">Belongs to the acyl-CoA dehydrogenase family.</text>
</comment>
<dbReference type="InterPro" id="IPR009075">
    <property type="entry name" value="AcylCo_DH/oxidase_C"/>
</dbReference>
<dbReference type="Gene3D" id="2.40.110.10">
    <property type="entry name" value="Butyryl-CoA Dehydrogenase, subunit A, domain 2"/>
    <property type="match status" value="1"/>
</dbReference>
<dbReference type="Pfam" id="PF00441">
    <property type="entry name" value="Acyl-CoA_dh_1"/>
    <property type="match status" value="1"/>
</dbReference>
<evidence type="ECO:0000259" key="13">
    <source>
        <dbReference type="Pfam" id="PF02771"/>
    </source>
</evidence>
<sequence>MHQYKAPIRDMQFVLHDLLQVEKLYASLPPYAEVNKELIDSILATSAEFAENEVAPLNRIGDEEGCKFENGHVTTPTGFKQAYKQFVELGLGGLASSVKYGGQGLPHSLDIAAGEMNATANWSWSMYYGLSQGAVKTIEAHGTQEQKDLFLSKLVTGEWTGTMCLTEPHAGSDLGLIRTKAEPNTDGSYNISGVKIFISAGEHDMTDNIVHIVLARLPDAPKGTKGISLFIVPKFNVNDDGTIGSRNTVSCGSIEHKMGIKASATCVMNFDNAKGFLIGPANKGLNCMFTFMNSARVHTALQGVCSSEGAFQGAFAYAKDRLAMRSLSGPRNPEKEADPIIVHPAVRNMLLTQKCFAEGGRALVYWLASQIDLLHHAETEEQRKHADDLMSLITPIAKAFLTEMGSEAAKHGVQIYGGHGFISEWGMEQIVRDTRISTLYEGTTEIQSLDLIGRKVIQSRGELLQKFTKIIHKFCEENRENKQLSSHIEKLSSLNKQWIDLSMKVAVDGMMDPEEVGAAAVDFMYFSGYVTFAYLWAWMEKTAIDQLKNQPSDSAFYEAKVKTSQFYFKKILPRAQMHVEVINGGLDVLMQHREEEFIF</sequence>
<evidence type="ECO:0000259" key="11">
    <source>
        <dbReference type="Pfam" id="PF00441"/>
    </source>
</evidence>
<dbReference type="Gene3D" id="1.10.540.10">
    <property type="entry name" value="Acyl-CoA dehydrogenase/oxidase, N-terminal domain"/>
    <property type="match status" value="1"/>
</dbReference>
<evidence type="ECO:0000256" key="7">
    <source>
        <dbReference type="ARBA" id="ARBA00058683"/>
    </source>
</evidence>
<keyword evidence="3 10" id="KW-0285">Flavoprotein</keyword>
<evidence type="ECO:0000256" key="8">
    <source>
        <dbReference type="ARBA" id="ARBA00066694"/>
    </source>
</evidence>
<evidence type="ECO:0000313" key="15">
    <source>
        <dbReference type="EMBL" id="ENX23133.1"/>
    </source>
</evidence>
<dbReference type="PATRIC" id="fig|1217706.3.peg.2313"/>
<evidence type="ECO:0000256" key="2">
    <source>
        <dbReference type="ARBA" id="ARBA00009347"/>
    </source>
</evidence>
<dbReference type="InterPro" id="IPR036250">
    <property type="entry name" value="AcylCo_DH-like_C"/>
</dbReference>
<comment type="caution">
    <text evidence="15">The sequence shown here is derived from an EMBL/GenBank/DDBJ whole genome shotgun (WGS) entry which is preliminary data.</text>
</comment>
<evidence type="ECO:0000256" key="5">
    <source>
        <dbReference type="ARBA" id="ARBA00023002"/>
    </source>
</evidence>
<protein>
    <recommendedName>
        <fullName evidence="9">3-methylmercaptopropionyl-CoA dehydrogenase</fullName>
        <ecNumber evidence="8">1.3.99.41</ecNumber>
    </recommendedName>
</protein>
<feature type="domain" description="Acetyl-CoA dehydrogenase-like C-terminal" evidence="14">
    <location>
        <begin position="467"/>
        <end position="591"/>
    </location>
</feature>
<proteinExistence type="inferred from homology"/>
<evidence type="ECO:0000259" key="14">
    <source>
        <dbReference type="Pfam" id="PF12806"/>
    </source>
</evidence>
<evidence type="ECO:0000256" key="4">
    <source>
        <dbReference type="ARBA" id="ARBA00022827"/>
    </source>
</evidence>
<comment type="function">
    <text evidence="7">Involved in the assimilation of dimethylsulphoniopropionate (DMSP), an important compound in the fixation of carbon in marine phytoplankton, by mediating the conversion of 3-(methylthio)propanoyl-CoA (MMPA-CoA) to 3-(methylthio)acryloyl-CoA (MTA-CoA).</text>
</comment>
<dbReference type="SUPFAM" id="SSF47203">
    <property type="entry name" value="Acyl-CoA dehydrogenase C-terminal domain-like"/>
    <property type="match status" value="1"/>
</dbReference>
<reference evidence="15 16" key="1">
    <citation type="submission" date="2013-02" db="EMBL/GenBank/DDBJ databases">
        <title>The Genome Sequence of Acinetobacter sp. NIPH 2168.</title>
        <authorList>
            <consortium name="The Broad Institute Genome Sequencing Platform"/>
            <consortium name="The Broad Institute Genome Sequencing Center for Infectious Disease"/>
            <person name="Cerqueira G."/>
            <person name="Feldgarden M."/>
            <person name="Courvalin P."/>
            <person name="Perichon B."/>
            <person name="Grillot-Courvalin C."/>
            <person name="Clermont D."/>
            <person name="Rocha E."/>
            <person name="Yoon E.-J."/>
            <person name="Nemec A."/>
            <person name="Walker B."/>
            <person name="Young S.K."/>
            <person name="Zeng Q."/>
            <person name="Gargeya S."/>
            <person name="Fitzgerald M."/>
            <person name="Haas B."/>
            <person name="Abouelleil A."/>
            <person name="Alvarado L."/>
            <person name="Arachchi H.M."/>
            <person name="Berlin A.M."/>
            <person name="Chapman S.B."/>
            <person name="Dewar J."/>
            <person name="Goldberg J."/>
            <person name="Griggs A."/>
            <person name="Gujja S."/>
            <person name="Hansen M."/>
            <person name="Howarth C."/>
            <person name="Imamovic A."/>
            <person name="Larimer J."/>
            <person name="McCowan C."/>
            <person name="Murphy C."/>
            <person name="Neiman D."/>
            <person name="Pearson M."/>
            <person name="Priest M."/>
            <person name="Roberts A."/>
            <person name="Saif S."/>
            <person name="Shea T."/>
            <person name="Sisk P."/>
            <person name="Sykes S."/>
            <person name="Wortman J."/>
            <person name="Nusbaum C."/>
            <person name="Birren B."/>
        </authorList>
    </citation>
    <scope>NUCLEOTIDE SEQUENCE [LARGE SCALE GENOMIC DNA]</scope>
    <source>
        <strain evidence="15 16">NIPH 2168</strain>
    </source>
</reference>
<feature type="domain" description="Acyl-CoA dehydrogenase/oxidase N-terminal" evidence="13">
    <location>
        <begin position="42"/>
        <end position="158"/>
    </location>
</feature>
<dbReference type="GeneID" id="303683861"/>
<dbReference type="Pfam" id="PF12806">
    <property type="entry name" value="Acyl-CoA_dh_C"/>
    <property type="match status" value="1"/>
</dbReference>
<dbReference type="Pfam" id="PF02770">
    <property type="entry name" value="Acyl-CoA_dh_M"/>
    <property type="match status" value="1"/>
</dbReference>
<evidence type="ECO:0000256" key="10">
    <source>
        <dbReference type="RuleBase" id="RU362125"/>
    </source>
</evidence>
<dbReference type="Proteomes" id="UP000013173">
    <property type="component" value="Unassembled WGS sequence"/>
</dbReference>
<dbReference type="InterPro" id="IPR025878">
    <property type="entry name" value="Acyl-CoA_dh-like_C_dom"/>
</dbReference>
<dbReference type="GO" id="GO:0050660">
    <property type="term" value="F:flavin adenine dinucleotide binding"/>
    <property type="evidence" value="ECO:0007669"/>
    <property type="project" value="InterPro"/>
</dbReference>
<dbReference type="FunFam" id="2.40.110.10:FF:000031">
    <property type="entry name" value="Acyl-CoA dehydrogenase, putative"/>
    <property type="match status" value="1"/>
</dbReference>
<dbReference type="AlphaFoldDB" id="N9NQ30"/>
<keyword evidence="4 10" id="KW-0274">FAD</keyword>
<dbReference type="EMBL" id="APRW01000009">
    <property type="protein sequence ID" value="ENX23133.1"/>
    <property type="molecule type" value="Genomic_DNA"/>
</dbReference>
<comment type="cofactor">
    <cofactor evidence="1 10">
        <name>FAD</name>
        <dbReference type="ChEBI" id="CHEBI:57692"/>
    </cofactor>
</comment>
<evidence type="ECO:0000313" key="16">
    <source>
        <dbReference type="Proteomes" id="UP000013173"/>
    </source>
</evidence>
<dbReference type="PANTHER" id="PTHR42803:SF1">
    <property type="entry name" value="BROAD-SPECIFICITY LINEAR ACYL-COA DEHYDROGENASE FADE5"/>
    <property type="match status" value="1"/>
</dbReference>
<evidence type="ECO:0000259" key="12">
    <source>
        <dbReference type="Pfam" id="PF02770"/>
    </source>
</evidence>
<evidence type="ECO:0000256" key="3">
    <source>
        <dbReference type="ARBA" id="ARBA00022630"/>
    </source>
</evidence>
<keyword evidence="5 10" id="KW-0560">Oxidoreductase</keyword>
<dbReference type="RefSeq" id="WP_005258500.1">
    <property type="nucleotide sequence ID" value="NZ_BMDR01000004.1"/>
</dbReference>
<dbReference type="InterPro" id="IPR006091">
    <property type="entry name" value="Acyl-CoA_Oxase/DH_mid-dom"/>
</dbReference>
<name>N9NQ30_9GAMM</name>
<dbReference type="OrthoDB" id="9764895at2"/>
<feature type="domain" description="Acyl-CoA dehydrogenase/oxidase C-terminal" evidence="11">
    <location>
        <begin position="282"/>
        <end position="454"/>
    </location>
</feature>
<evidence type="ECO:0000256" key="1">
    <source>
        <dbReference type="ARBA" id="ARBA00001974"/>
    </source>
</evidence>
<dbReference type="Gene3D" id="1.20.140.10">
    <property type="entry name" value="Butyryl-CoA Dehydrogenase, subunit A, domain 3"/>
    <property type="match status" value="1"/>
</dbReference>
<dbReference type="PANTHER" id="PTHR42803">
    <property type="entry name" value="ACYL-COA DEHYDROGENASE"/>
    <property type="match status" value="1"/>
</dbReference>
<dbReference type="SUPFAM" id="SSF56645">
    <property type="entry name" value="Acyl-CoA dehydrogenase NM domain-like"/>
    <property type="match status" value="1"/>
</dbReference>
<feature type="domain" description="Acyl-CoA oxidase/dehydrogenase middle" evidence="12">
    <location>
        <begin position="163"/>
        <end position="272"/>
    </location>
</feature>
<dbReference type="Pfam" id="PF02771">
    <property type="entry name" value="Acyl-CoA_dh_N"/>
    <property type="match status" value="1"/>
</dbReference>
<keyword evidence="16" id="KW-1185">Reference proteome</keyword>
<accession>N9NQ30</accession>
<dbReference type="InterPro" id="IPR037069">
    <property type="entry name" value="AcylCoA_DH/ox_N_sf"/>
</dbReference>